<dbReference type="EMBL" id="JAJPDJ010000060">
    <property type="protein sequence ID" value="MCD7138788.1"/>
    <property type="molecule type" value="Genomic_DNA"/>
</dbReference>
<proteinExistence type="predicted"/>
<keyword evidence="2" id="KW-1185">Reference proteome</keyword>
<name>A0ABS8RCP4_9LACO</name>
<dbReference type="RefSeq" id="WP_231795725.1">
    <property type="nucleotide sequence ID" value="NZ_JAJPDJ010000060.1"/>
</dbReference>
<reference evidence="1 2" key="1">
    <citation type="submission" date="2021-12" db="EMBL/GenBank/DDBJ databases">
        <title>A phylogenomic analysis of Limosilactobacillus reuteri reveals ancient and stable evolutionary relationships with rodents and birds and zoonotic transmission to humans.</title>
        <authorList>
            <person name="Li F."/>
            <person name="Li X."/>
            <person name="Cheng C."/>
            <person name="Tollenaar S."/>
            <person name="Zhang J.S."/>
            <person name="Simpson D."/>
            <person name="Tasseva G."/>
            <person name="Perez-Munoz M.E."/>
            <person name="Frese S."/>
            <person name="Gaenzle M.G."/>
            <person name="Walter J."/>
            <person name="Zheng J."/>
        </authorList>
    </citation>
    <scope>NUCLEOTIDE SEQUENCE [LARGE SCALE GENOMIC DNA]</scope>
    <source>
        <strain evidence="1 2">WF-AF5-A</strain>
    </source>
</reference>
<protein>
    <submittedName>
        <fullName evidence="1">Uncharacterized protein</fullName>
    </submittedName>
</protein>
<dbReference type="Proteomes" id="UP001200032">
    <property type="component" value="Unassembled WGS sequence"/>
</dbReference>
<evidence type="ECO:0000313" key="2">
    <source>
        <dbReference type="Proteomes" id="UP001200032"/>
    </source>
</evidence>
<organism evidence="1 2">
    <name type="scientific">Limosilactobacillus balticus</name>
    <dbReference type="NCBI Taxonomy" id="2759747"/>
    <lineage>
        <taxon>Bacteria</taxon>
        <taxon>Bacillati</taxon>
        <taxon>Bacillota</taxon>
        <taxon>Bacilli</taxon>
        <taxon>Lactobacillales</taxon>
        <taxon>Lactobacillaceae</taxon>
        <taxon>Limosilactobacillus</taxon>
    </lineage>
</organism>
<sequence>MKNKIYEVTYWDGPSPKNISKGFWHKLKLKITNEALNALCEGAPFISTMGLDNKEIILMSSNITRIKEV</sequence>
<accession>A0ABS8RCP4</accession>
<gene>
    <name evidence="1" type="ORF">LTY59_06090</name>
</gene>
<comment type="caution">
    <text evidence="1">The sequence shown here is derived from an EMBL/GenBank/DDBJ whole genome shotgun (WGS) entry which is preliminary data.</text>
</comment>
<evidence type="ECO:0000313" key="1">
    <source>
        <dbReference type="EMBL" id="MCD7138788.1"/>
    </source>
</evidence>